<accession>A0ABT1PQZ4</accession>
<name>A0ABT1PQZ4_9ACTN</name>
<feature type="domain" description="FtsK" evidence="4">
    <location>
        <begin position="254"/>
        <end position="438"/>
    </location>
</feature>
<keyword evidence="3" id="KW-1133">Transmembrane helix</keyword>
<feature type="binding site" evidence="1">
    <location>
        <begin position="274"/>
        <end position="281"/>
    </location>
    <ligand>
        <name>ATP</name>
        <dbReference type="ChEBI" id="CHEBI:30616"/>
    </ligand>
</feature>
<keyword evidence="3" id="KW-0472">Membrane</keyword>
<dbReference type="Proteomes" id="UP001057702">
    <property type="component" value="Unassembled WGS sequence"/>
</dbReference>
<dbReference type="SUPFAM" id="SSF52540">
    <property type="entry name" value="P-loop containing nucleoside triphosphate hydrolases"/>
    <property type="match status" value="1"/>
</dbReference>
<keyword evidence="6" id="KW-1185">Reference proteome</keyword>
<evidence type="ECO:0000256" key="1">
    <source>
        <dbReference type="PROSITE-ProRule" id="PRU00289"/>
    </source>
</evidence>
<gene>
    <name evidence="5" type="ORF">NGB36_05650</name>
</gene>
<evidence type="ECO:0000259" key="4">
    <source>
        <dbReference type="PROSITE" id="PS50901"/>
    </source>
</evidence>
<dbReference type="PROSITE" id="PS50901">
    <property type="entry name" value="FTSK"/>
    <property type="match status" value="1"/>
</dbReference>
<keyword evidence="3" id="KW-0812">Transmembrane</keyword>
<dbReference type="EMBL" id="JANFNG010000002">
    <property type="protein sequence ID" value="MCQ4080088.1"/>
    <property type="molecule type" value="Genomic_DNA"/>
</dbReference>
<keyword evidence="1" id="KW-0067">ATP-binding</keyword>
<feature type="transmembrane region" description="Helical" evidence="3">
    <location>
        <begin position="66"/>
        <end position="97"/>
    </location>
</feature>
<organism evidence="5 6">
    <name type="scientific">Streptomyces humicola</name>
    <dbReference type="NCBI Taxonomy" id="2953240"/>
    <lineage>
        <taxon>Bacteria</taxon>
        <taxon>Bacillati</taxon>
        <taxon>Actinomycetota</taxon>
        <taxon>Actinomycetes</taxon>
        <taxon>Kitasatosporales</taxon>
        <taxon>Streptomycetaceae</taxon>
        <taxon>Streptomyces</taxon>
    </lineage>
</organism>
<protein>
    <recommendedName>
        <fullName evidence="4">FtsK domain-containing protein</fullName>
    </recommendedName>
</protein>
<evidence type="ECO:0000313" key="5">
    <source>
        <dbReference type="EMBL" id="MCQ4080088.1"/>
    </source>
</evidence>
<evidence type="ECO:0000256" key="3">
    <source>
        <dbReference type="SAM" id="Phobius"/>
    </source>
</evidence>
<comment type="caution">
    <text evidence="5">The sequence shown here is derived from an EMBL/GenBank/DDBJ whole genome shotgun (WGS) entry which is preliminary data.</text>
</comment>
<sequence>MARRSLTGILSGRLSMARGRDLAQAAAEGAGDVFHPVITLTRGLRCQAAWLRAWWARTPSDRRGPVLFLAASAMLVVTLLPYGPALVVLAVMGSAAWAGRDRNPVETGPDDTETAKLQAVYQALVPYLSDPADPKPLYAHDGSWEDAVTHYEFDDGRLVLLQVRYPAYFMDGDVEARARVERLLHAKAGRGREYRFDWNEEENLVTLTALPALTTGITAQRFVTAPGETILGFTDDDAVRLTIPVAEGEETWDAPPVVWRTGPRSTEPHLLAVGRPGTGITTLLRSIALQALHQGDVLVLDGAGTGEYAFLTGRPGVLAVESGLAGTLAALEWAARETERRLIAVNRARQTGRQTPQDARTPMWIVVDRPTALAHLAAAEGRPDPQELLEVPLRHGRAANVTVAVGDQIEALESLALVVRAHTRARVVLGQVSPAQVHAVLGLPPHTTPAAHIPAGRGYARLGDGPVHRLQVPHTPDPHDEETGQAHAQAVLSLLPAHPTPEPGTSTAGP</sequence>
<dbReference type="InterPro" id="IPR027417">
    <property type="entry name" value="P-loop_NTPase"/>
</dbReference>
<evidence type="ECO:0000313" key="6">
    <source>
        <dbReference type="Proteomes" id="UP001057702"/>
    </source>
</evidence>
<proteinExistence type="predicted"/>
<reference evidence="5" key="1">
    <citation type="submission" date="2022-06" db="EMBL/GenBank/DDBJ databases">
        <title>Draft genome sequence of Streptomyces sp. RB6PN25 isolated from peat swamp forest in Thailand.</title>
        <authorList>
            <person name="Duangmal K."/>
            <person name="Klaysubun C."/>
        </authorList>
    </citation>
    <scope>NUCLEOTIDE SEQUENCE</scope>
    <source>
        <strain evidence="5">RB6PN25</strain>
    </source>
</reference>
<keyword evidence="1" id="KW-0547">Nucleotide-binding</keyword>
<feature type="region of interest" description="Disordered" evidence="2">
    <location>
        <begin position="466"/>
        <end position="485"/>
    </location>
</feature>
<dbReference type="Gene3D" id="3.40.50.300">
    <property type="entry name" value="P-loop containing nucleotide triphosphate hydrolases"/>
    <property type="match status" value="1"/>
</dbReference>
<evidence type="ECO:0000256" key="2">
    <source>
        <dbReference type="SAM" id="MobiDB-lite"/>
    </source>
</evidence>
<dbReference type="RefSeq" id="WP_255918946.1">
    <property type="nucleotide sequence ID" value="NZ_JANFNG010000002.1"/>
</dbReference>
<dbReference type="InterPro" id="IPR002543">
    <property type="entry name" value="FtsK_dom"/>
</dbReference>